<reference evidence="5 6" key="1">
    <citation type="journal article" date="2024" name="Commun. Biol.">
        <title>Comparative genomic analysis of thermophilic fungi reveals convergent evolutionary adaptations and gene losses.</title>
        <authorList>
            <person name="Steindorff A.S."/>
            <person name="Aguilar-Pontes M.V."/>
            <person name="Robinson A.J."/>
            <person name="Andreopoulos B."/>
            <person name="LaButti K."/>
            <person name="Kuo A."/>
            <person name="Mondo S."/>
            <person name="Riley R."/>
            <person name="Otillar R."/>
            <person name="Haridas S."/>
            <person name="Lipzen A."/>
            <person name="Grimwood J."/>
            <person name="Schmutz J."/>
            <person name="Clum A."/>
            <person name="Reid I.D."/>
            <person name="Moisan M.C."/>
            <person name="Butler G."/>
            <person name="Nguyen T.T.M."/>
            <person name="Dewar K."/>
            <person name="Conant G."/>
            <person name="Drula E."/>
            <person name="Henrissat B."/>
            <person name="Hansel C."/>
            <person name="Singer S."/>
            <person name="Hutchinson M.I."/>
            <person name="de Vries R.P."/>
            <person name="Natvig D.O."/>
            <person name="Powell A.J."/>
            <person name="Tsang A."/>
            <person name="Grigoriev I.V."/>
        </authorList>
    </citation>
    <scope>NUCLEOTIDE SEQUENCE [LARGE SCALE GENOMIC DNA]</scope>
    <source>
        <strain evidence="5 6">ATCC 24622</strain>
    </source>
</reference>
<organism evidence="5 6">
    <name type="scientific">Phialemonium thermophilum</name>
    <dbReference type="NCBI Taxonomy" id="223376"/>
    <lineage>
        <taxon>Eukaryota</taxon>
        <taxon>Fungi</taxon>
        <taxon>Dikarya</taxon>
        <taxon>Ascomycota</taxon>
        <taxon>Pezizomycotina</taxon>
        <taxon>Sordariomycetes</taxon>
        <taxon>Sordariomycetidae</taxon>
        <taxon>Cephalothecales</taxon>
        <taxon>Cephalothecaceae</taxon>
        <taxon>Phialemonium</taxon>
    </lineage>
</organism>
<dbReference type="InterPro" id="IPR005399">
    <property type="entry name" value="K_chnl_volt-dep_bsu_KCNAB-rel"/>
</dbReference>
<keyword evidence="3" id="KW-0560">Oxidoreductase</keyword>
<name>A0ABR3VL78_9PEZI</name>
<dbReference type="SUPFAM" id="SSF51430">
    <property type="entry name" value="NAD(P)-linked oxidoreductase"/>
    <property type="match status" value="1"/>
</dbReference>
<evidence type="ECO:0000256" key="3">
    <source>
        <dbReference type="ARBA" id="ARBA00023002"/>
    </source>
</evidence>
<comment type="similarity">
    <text evidence="1">Belongs to the shaker potassium channel beta subunit family.</text>
</comment>
<dbReference type="PRINTS" id="PR01577">
    <property type="entry name" value="KCNABCHANNEL"/>
</dbReference>
<dbReference type="Gene3D" id="3.20.20.100">
    <property type="entry name" value="NADP-dependent oxidoreductase domain"/>
    <property type="match status" value="1"/>
</dbReference>
<evidence type="ECO:0000259" key="4">
    <source>
        <dbReference type="Pfam" id="PF00248"/>
    </source>
</evidence>
<dbReference type="Proteomes" id="UP001586593">
    <property type="component" value="Unassembled WGS sequence"/>
</dbReference>
<dbReference type="PANTHER" id="PTHR43150:SF6">
    <property type="entry name" value="VIC POTASSIUM ION CHANNEL, BETA SUBUNIT (EUROFUNG)"/>
    <property type="match status" value="1"/>
</dbReference>
<proteinExistence type="inferred from homology"/>
<sequence length="96" mass="10705">MVRESWYGGDGWRQMVDQVVRLKPIADRLGATQSQLALAWCLKNEHVSSVITGASRPEQIVENVQALQLLDRLTPEILAEIDAIVGKIEPDPARQD</sequence>
<dbReference type="InterPro" id="IPR023210">
    <property type="entry name" value="NADP_OxRdtase_dom"/>
</dbReference>
<evidence type="ECO:0000313" key="5">
    <source>
        <dbReference type="EMBL" id="KAL1842231.1"/>
    </source>
</evidence>
<dbReference type="PANTHER" id="PTHR43150">
    <property type="entry name" value="HYPERKINETIC, ISOFORM M"/>
    <property type="match status" value="1"/>
</dbReference>
<evidence type="ECO:0000256" key="2">
    <source>
        <dbReference type="ARBA" id="ARBA00022857"/>
    </source>
</evidence>
<dbReference type="Pfam" id="PF00248">
    <property type="entry name" value="Aldo_ket_red"/>
    <property type="match status" value="1"/>
</dbReference>
<comment type="caution">
    <text evidence="5">The sequence shown here is derived from an EMBL/GenBank/DDBJ whole genome shotgun (WGS) entry which is preliminary data.</text>
</comment>
<evidence type="ECO:0000313" key="6">
    <source>
        <dbReference type="Proteomes" id="UP001586593"/>
    </source>
</evidence>
<dbReference type="InterPro" id="IPR036812">
    <property type="entry name" value="NAD(P)_OxRdtase_dom_sf"/>
</dbReference>
<protein>
    <recommendedName>
        <fullName evidence="4">NADP-dependent oxidoreductase domain-containing protein</fullName>
    </recommendedName>
</protein>
<keyword evidence="2" id="KW-0521">NADP</keyword>
<keyword evidence="6" id="KW-1185">Reference proteome</keyword>
<dbReference type="EMBL" id="JAZHXJ010001973">
    <property type="protein sequence ID" value="KAL1842231.1"/>
    <property type="molecule type" value="Genomic_DNA"/>
</dbReference>
<evidence type="ECO:0000256" key="1">
    <source>
        <dbReference type="ARBA" id="ARBA00006515"/>
    </source>
</evidence>
<feature type="domain" description="NADP-dependent oxidoreductase" evidence="4">
    <location>
        <begin position="12"/>
        <end position="84"/>
    </location>
</feature>
<gene>
    <name evidence="5" type="ORF">VTK73DRAFT_3171</name>
</gene>
<accession>A0ABR3VL78</accession>